<dbReference type="InterPro" id="IPR037363">
    <property type="entry name" value="Sec13/Seh1_fam"/>
</dbReference>
<dbReference type="InterPro" id="IPR015943">
    <property type="entry name" value="WD40/YVTN_repeat-like_dom_sf"/>
</dbReference>
<sequence length="138" mass="14914">MNGLSTTSLRNTNHLNSVSWAPHELGLCLACGSSDGNISVLTARADGGWDMLWIQQAHPYAVPSISWAPQTLRGALVGQVPLEPVQYLCSDGGDIFVKVWKWTAFQRQPGMLLGHRTRASPSPVSSVPHTMGRSSYGL</sequence>
<proteinExistence type="predicted"/>
<feature type="compositionally biased region" description="Polar residues" evidence="6">
    <location>
        <begin position="119"/>
        <end position="128"/>
    </location>
</feature>
<evidence type="ECO:0000256" key="3">
    <source>
        <dbReference type="ARBA" id="ARBA00022574"/>
    </source>
</evidence>
<keyword evidence="4" id="KW-0677">Repeat</keyword>
<dbReference type="GO" id="GO:0090114">
    <property type="term" value="P:COPII-coated vesicle budding"/>
    <property type="evidence" value="ECO:0007669"/>
    <property type="project" value="TreeGrafter"/>
</dbReference>
<comment type="subcellular location">
    <subcellularLocation>
        <location evidence="1">Nucleus</location>
    </subcellularLocation>
</comment>
<evidence type="ECO:0000256" key="4">
    <source>
        <dbReference type="ARBA" id="ARBA00022737"/>
    </source>
</evidence>
<evidence type="ECO:0000313" key="7">
    <source>
        <dbReference type="EMBL" id="KAK4784282.1"/>
    </source>
</evidence>
<keyword evidence="2" id="KW-0813">Transport</keyword>
<dbReference type="InterPro" id="IPR036322">
    <property type="entry name" value="WD40_repeat_dom_sf"/>
</dbReference>
<dbReference type="GO" id="GO:0030127">
    <property type="term" value="C:COPII vesicle coat"/>
    <property type="evidence" value="ECO:0007669"/>
    <property type="project" value="TreeGrafter"/>
</dbReference>
<name>A0AAN7LRA2_TRANT</name>
<feature type="region of interest" description="Disordered" evidence="6">
    <location>
        <begin position="116"/>
        <end position="138"/>
    </location>
</feature>
<evidence type="ECO:0000313" key="8">
    <source>
        <dbReference type="Proteomes" id="UP001346149"/>
    </source>
</evidence>
<reference evidence="7 8" key="1">
    <citation type="journal article" date="2023" name="Hortic Res">
        <title>Pangenome of water caltrop reveals structural variations and asymmetric subgenome divergence after allopolyploidization.</title>
        <authorList>
            <person name="Zhang X."/>
            <person name="Chen Y."/>
            <person name="Wang L."/>
            <person name="Yuan Y."/>
            <person name="Fang M."/>
            <person name="Shi L."/>
            <person name="Lu R."/>
            <person name="Comes H.P."/>
            <person name="Ma Y."/>
            <person name="Chen Y."/>
            <person name="Huang G."/>
            <person name="Zhou Y."/>
            <person name="Zheng Z."/>
            <person name="Qiu Y."/>
        </authorList>
    </citation>
    <scope>NUCLEOTIDE SEQUENCE [LARGE SCALE GENOMIC DNA]</scope>
    <source>
        <strain evidence="7">F231</strain>
    </source>
</reference>
<evidence type="ECO:0000256" key="2">
    <source>
        <dbReference type="ARBA" id="ARBA00022448"/>
    </source>
</evidence>
<comment type="caution">
    <text evidence="7">The sequence shown here is derived from an EMBL/GenBank/DDBJ whole genome shotgun (WGS) entry which is preliminary data.</text>
</comment>
<evidence type="ECO:0000256" key="1">
    <source>
        <dbReference type="ARBA" id="ARBA00004123"/>
    </source>
</evidence>
<dbReference type="GO" id="GO:0005198">
    <property type="term" value="F:structural molecule activity"/>
    <property type="evidence" value="ECO:0007669"/>
    <property type="project" value="InterPro"/>
</dbReference>
<organism evidence="7 8">
    <name type="scientific">Trapa natans</name>
    <name type="common">Water chestnut</name>
    <dbReference type="NCBI Taxonomy" id="22666"/>
    <lineage>
        <taxon>Eukaryota</taxon>
        <taxon>Viridiplantae</taxon>
        <taxon>Streptophyta</taxon>
        <taxon>Embryophyta</taxon>
        <taxon>Tracheophyta</taxon>
        <taxon>Spermatophyta</taxon>
        <taxon>Magnoliopsida</taxon>
        <taxon>eudicotyledons</taxon>
        <taxon>Gunneridae</taxon>
        <taxon>Pentapetalae</taxon>
        <taxon>rosids</taxon>
        <taxon>malvids</taxon>
        <taxon>Myrtales</taxon>
        <taxon>Lythraceae</taxon>
        <taxon>Trapa</taxon>
    </lineage>
</organism>
<protein>
    <submittedName>
        <fullName evidence="7">Uncharacterized protein</fullName>
    </submittedName>
</protein>
<keyword evidence="8" id="KW-1185">Reference proteome</keyword>
<dbReference type="GO" id="GO:0031080">
    <property type="term" value="C:nuclear pore outer ring"/>
    <property type="evidence" value="ECO:0007669"/>
    <property type="project" value="TreeGrafter"/>
</dbReference>
<keyword evidence="5" id="KW-0539">Nucleus</keyword>
<dbReference type="Proteomes" id="UP001346149">
    <property type="component" value="Unassembled WGS sequence"/>
</dbReference>
<evidence type="ECO:0000256" key="5">
    <source>
        <dbReference type="ARBA" id="ARBA00023242"/>
    </source>
</evidence>
<evidence type="ECO:0000256" key="6">
    <source>
        <dbReference type="SAM" id="MobiDB-lite"/>
    </source>
</evidence>
<dbReference type="GO" id="GO:0006606">
    <property type="term" value="P:protein import into nucleus"/>
    <property type="evidence" value="ECO:0007669"/>
    <property type="project" value="TreeGrafter"/>
</dbReference>
<keyword evidence="3" id="KW-0853">WD repeat</keyword>
<dbReference type="PANTHER" id="PTHR11024">
    <property type="entry name" value="NUCLEAR PORE COMPLEX PROTEIN SEC13 / SEH1 FAMILY MEMBER"/>
    <property type="match status" value="1"/>
</dbReference>
<dbReference type="SUPFAM" id="SSF50978">
    <property type="entry name" value="WD40 repeat-like"/>
    <property type="match status" value="1"/>
</dbReference>
<dbReference type="PANTHER" id="PTHR11024:SF2">
    <property type="entry name" value="PROTEIN SEC13 HOMOLOG"/>
    <property type="match status" value="1"/>
</dbReference>
<accession>A0AAN7LRA2</accession>
<dbReference type="EMBL" id="JAXQNO010000014">
    <property type="protein sequence ID" value="KAK4784282.1"/>
    <property type="molecule type" value="Genomic_DNA"/>
</dbReference>
<dbReference type="Gene3D" id="2.130.10.10">
    <property type="entry name" value="YVTN repeat-like/Quinoprotein amine dehydrogenase"/>
    <property type="match status" value="1"/>
</dbReference>
<gene>
    <name evidence="7" type="ORF">SAY86_018650</name>
</gene>
<dbReference type="AlphaFoldDB" id="A0AAN7LRA2"/>